<dbReference type="Proteomes" id="UP000034954">
    <property type="component" value="Unassembled WGS sequence"/>
</dbReference>
<proteinExistence type="predicted"/>
<evidence type="ECO:0000313" key="2">
    <source>
        <dbReference type="Proteomes" id="UP000034954"/>
    </source>
</evidence>
<protein>
    <submittedName>
        <fullName evidence="1">Uncharacterized protein</fullName>
    </submittedName>
</protein>
<accession>A0A0M2UX25</accession>
<dbReference type="AlphaFoldDB" id="A0A0M2UX25"/>
<dbReference type="EMBL" id="LAQJ01000088">
    <property type="protein sequence ID" value="KKO20603.1"/>
    <property type="molecule type" value="Genomic_DNA"/>
</dbReference>
<reference evidence="1 2" key="1">
    <citation type="journal article" date="2013" name="BMC Microbiol.">
        <title>Identification of the type II cytochrome c maturation pathway in anammox bacteria by comparative genomics.</title>
        <authorList>
            <person name="Ferousi C."/>
            <person name="Speth D.R."/>
            <person name="Reimann J."/>
            <person name="Op den Camp H.J."/>
            <person name="Allen J.W."/>
            <person name="Keltjens J.T."/>
            <person name="Jetten M.S."/>
        </authorList>
    </citation>
    <scope>NUCLEOTIDE SEQUENCE [LARGE SCALE GENOMIC DNA]</scope>
    <source>
        <strain evidence="1">RU1</strain>
    </source>
</reference>
<organism evidence="1 2">
    <name type="scientific">Candidatus Brocadia fulgida</name>
    <dbReference type="NCBI Taxonomy" id="380242"/>
    <lineage>
        <taxon>Bacteria</taxon>
        <taxon>Pseudomonadati</taxon>
        <taxon>Planctomycetota</taxon>
        <taxon>Candidatus Brocadiia</taxon>
        <taxon>Candidatus Brocadiales</taxon>
        <taxon>Candidatus Brocadiaceae</taxon>
        <taxon>Candidatus Brocadia</taxon>
    </lineage>
</organism>
<evidence type="ECO:0000313" key="1">
    <source>
        <dbReference type="EMBL" id="KKO20603.1"/>
    </source>
</evidence>
<keyword evidence="2" id="KW-1185">Reference proteome</keyword>
<sequence>AYSRLFNLLGRTLLFHITIARAFSEAISPLS</sequence>
<gene>
    <name evidence="1" type="ORF">BROFUL_00666</name>
</gene>
<feature type="non-terminal residue" evidence="1">
    <location>
        <position position="1"/>
    </location>
</feature>
<comment type="caution">
    <text evidence="1">The sequence shown here is derived from an EMBL/GenBank/DDBJ whole genome shotgun (WGS) entry which is preliminary data.</text>
</comment>
<name>A0A0M2UX25_9BACT</name>